<sequence length="385" mass="40398">MTAMLLTEERAGLRDVVRRCLERSAGPRPYLSGEAGGRGPHDAELWRLLADEVGVPGLIVAEESGGAGATFADLAVVAGELGRTLAPVPFFSTVALATTALLVQDGEGPAAELLARIARGATATLAWCEDDGSWDLSSPATAAHQDGDRWTLTGRKLLVVDAVTADLLLVAARTEEGPGLFAVEREAAGLVREAASTLDLTRALGTVAFDAAQARPVGLGPGVARRLGTALDLAIVLLAAEQVEAAQARLDDAVAYAKQRVQFGRPIGGFQAIKHTLVDVLLKVEMARSAGHAAADAADDYLADPGERTAHRLAAAASVAKAMCSEAFMHAAEETLHVCGGIGFTWEHDAHLYYRRAKSTELFLGTPDQHRDRLAGHAGLRAGRR</sequence>
<evidence type="ECO:0000313" key="10">
    <source>
        <dbReference type="EMBL" id="MWA03203.1"/>
    </source>
</evidence>
<organism evidence="10 11">
    <name type="scientific">Actinomadura physcomitrii</name>
    <dbReference type="NCBI Taxonomy" id="2650748"/>
    <lineage>
        <taxon>Bacteria</taxon>
        <taxon>Bacillati</taxon>
        <taxon>Actinomycetota</taxon>
        <taxon>Actinomycetes</taxon>
        <taxon>Streptosporangiales</taxon>
        <taxon>Thermomonosporaceae</taxon>
        <taxon>Actinomadura</taxon>
    </lineage>
</organism>
<dbReference type="InterPro" id="IPR006091">
    <property type="entry name" value="Acyl-CoA_Oxase/DH_mid-dom"/>
</dbReference>
<dbReference type="RefSeq" id="WP_151595749.1">
    <property type="nucleotide sequence ID" value="NZ_WBMS02000018.1"/>
</dbReference>
<dbReference type="Gene3D" id="2.40.110.10">
    <property type="entry name" value="Butyryl-CoA Dehydrogenase, subunit A, domain 2"/>
    <property type="match status" value="1"/>
</dbReference>
<evidence type="ECO:0000256" key="4">
    <source>
        <dbReference type="ARBA" id="ARBA00022827"/>
    </source>
</evidence>
<dbReference type="AlphaFoldDB" id="A0A6I4MBX6"/>
<dbReference type="InterPro" id="IPR036250">
    <property type="entry name" value="AcylCo_DH-like_C"/>
</dbReference>
<dbReference type="InterPro" id="IPR037069">
    <property type="entry name" value="AcylCoA_DH/ox_N_sf"/>
</dbReference>
<keyword evidence="5 6" id="KW-0560">Oxidoreductase</keyword>
<evidence type="ECO:0000256" key="5">
    <source>
        <dbReference type="ARBA" id="ARBA00023002"/>
    </source>
</evidence>
<keyword evidence="3 6" id="KW-0285">Flavoprotein</keyword>
<dbReference type="SUPFAM" id="SSF56645">
    <property type="entry name" value="Acyl-CoA dehydrogenase NM domain-like"/>
    <property type="match status" value="1"/>
</dbReference>
<reference evidence="10" key="1">
    <citation type="submission" date="2019-12" db="EMBL/GenBank/DDBJ databases">
        <title>Actinomadura physcomitrii sp. nov., a novel actinomycete isolated from moss [Physcomitrium sphaericum (Ludw) Fuernr].</title>
        <authorList>
            <person name="Zhuang X."/>
        </authorList>
    </citation>
    <scope>NUCLEOTIDE SEQUENCE [LARGE SCALE GENOMIC DNA]</scope>
    <source>
        <strain evidence="10">LD22</strain>
    </source>
</reference>
<evidence type="ECO:0000259" key="8">
    <source>
        <dbReference type="Pfam" id="PF02770"/>
    </source>
</evidence>
<evidence type="ECO:0000313" key="11">
    <source>
        <dbReference type="Proteomes" id="UP000462055"/>
    </source>
</evidence>
<dbReference type="CDD" id="cd00567">
    <property type="entry name" value="ACAD"/>
    <property type="match status" value="1"/>
</dbReference>
<feature type="domain" description="Acyl-CoA oxidase/dehydrogenase middle" evidence="8">
    <location>
        <begin position="125"/>
        <end position="194"/>
    </location>
</feature>
<dbReference type="GO" id="GO:0050660">
    <property type="term" value="F:flavin adenine dinucleotide binding"/>
    <property type="evidence" value="ECO:0007669"/>
    <property type="project" value="InterPro"/>
</dbReference>
<dbReference type="Proteomes" id="UP000462055">
    <property type="component" value="Unassembled WGS sequence"/>
</dbReference>
<keyword evidence="11" id="KW-1185">Reference proteome</keyword>
<dbReference type="Pfam" id="PF02770">
    <property type="entry name" value="Acyl-CoA_dh_M"/>
    <property type="match status" value="1"/>
</dbReference>
<accession>A0A6I4MBX6</accession>
<evidence type="ECO:0000256" key="1">
    <source>
        <dbReference type="ARBA" id="ARBA00001974"/>
    </source>
</evidence>
<comment type="cofactor">
    <cofactor evidence="1 6">
        <name>FAD</name>
        <dbReference type="ChEBI" id="CHEBI:57692"/>
    </cofactor>
</comment>
<gene>
    <name evidence="10" type="ORF">F8568_023060</name>
</gene>
<dbReference type="PANTHER" id="PTHR43884">
    <property type="entry name" value="ACYL-COA DEHYDROGENASE"/>
    <property type="match status" value="1"/>
</dbReference>
<dbReference type="Pfam" id="PF00441">
    <property type="entry name" value="Acyl-CoA_dh_1"/>
    <property type="match status" value="1"/>
</dbReference>
<feature type="domain" description="Acyl-CoA dehydrogenase/oxidase N-terminal" evidence="9">
    <location>
        <begin position="7"/>
        <end position="106"/>
    </location>
</feature>
<evidence type="ECO:0000259" key="7">
    <source>
        <dbReference type="Pfam" id="PF00441"/>
    </source>
</evidence>
<dbReference type="Gene3D" id="1.20.140.10">
    <property type="entry name" value="Butyryl-CoA Dehydrogenase, subunit A, domain 3"/>
    <property type="match status" value="1"/>
</dbReference>
<protein>
    <submittedName>
        <fullName evidence="10">Acyl-CoA dehydrogenase</fullName>
    </submittedName>
</protein>
<dbReference type="SUPFAM" id="SSF47203">
    <property type="entry name" value="Acyl-CoA dehydrogenase C-terminal domain-like"/>
    <property type="match status" value="1"/>
</dbReference>
<dbReference type="InterPro" id="IPR009100">
    <property type="entry name" value="AcylCoA_DH/oxidase_NM_dom_sf"/>
</dbReference>
<dbReference type="Gene3D" id="1.10.540.10">
    <property type="entry name" value="Acyl-CoA dehydrogenase/oxidase, N-terminal domain"/>
    <property type="match status" value="1"/>
</dbReference>
<dbReference type="EMBL" id="WBMS02000018">
    <property type="protein sequence ID" value="MWA03203.1"/>
    <property type="molecule type" value="Genomic_DNA"/>
</dbReference>
<evidence type="ECO:0000256" key="2">
    <source>
        <dbReference type="ARBA" id="ARBA00009347"/>
    </source>
</evidence>
<dbReference type="Pfam" id="PF02771">
    <property type="entry name" value="Acyl-CoA_dh_N"/>
    <property type="match status" value="1"/>
</dbReference>
<name>A0A6I4MBX6_9ACTN</name>
<comment type="caution">
    <text evidence="10">The sequence shown here is derived from an EMBL/GenBank/DDBJ whole genome shotgun (WGS) entry which is preliminary data.</text>
</comment>
<evidence type="ECO:0000259" key="9">
    <source>
        <dbReference type="Pfam" id="PF02771"/>
    </source>
</evidence>
<dbReference type="InterPro" id="IPR013786">
    <property type="entry name" value="AcylCoA_DH/ox_N"/>
</dbReference>
<dbReference type="GO" id="GO:0003995">
    <property type="term" value="F:acyl-CoA dehydrogenase activity"/>
    <property type="evidence" value="ECO:0007669"/>
    <property type="project" value="TreeGrafter"/>
</dbReference>
<feature type="domain" description="Acyl-CoA dehydrogenase/oxidase C-terminal" evidence="7">
    <location>
        <begin position="231"/>
        <end position="375"/>
    </location>
</feature>
<dbReference type="PANTHER" id="PTHR43884:SF20">
    <property type="entry name" value="ACYL-COA DEHYDROGENASE FADE28"/>
    <property type="match status" value="1"/>
</dbReference>
<dbReference type="InterPro" id="IPR009075">
    <property type="entry name" value="AcylCo_DH/oxidase_C"/>
</dbReference>
<keyword evidence="4 6" id="KW-0274">FAD</keyword>
<evidence type="ECO:0000256" key="6">
    <source>
        <dbReference type="RuleBase" id="RU362125"/>
    </source>
</evidence>
<dbReference type="InterPro" id="IPR046373">
    <property type="entry name" value="Acyl-CoA_Oxase/DH_mid-dom_sf"/>
</dbReference>
<evidence type="ECO:0000256" key="3">
    <source>
        <dbReference type="ARBA" id="ARBA00022630"/>
    </source>
</evidence>
<proteinExistence type="inferred from homology"/>
<comment type="similarity">
    <text evidence="2 6">Belongs to the acyl-CoA dehydrogenase family.</text>
</comment>